<feature type="region of interest" description="Disordered" evidence="5">
    <location>
        <begin position="584"/>
        <end position="603"/>
    </location>
</feature>
<dbReference type="PANTHER" id="PTHR46910">
    <property type="entry name" value="TRANSCRIPTION FACTOR PDR1"/>
    <property type="match status" value="1"/>
</dbReference>
<dbReference type="CDD" id="cd00067">
    <property type="entry name" value="GAL4"/>
    <property type="match status" value="1"/>
</dbReference>
<dbReference type="GO" id="GO:0005634">
    <property type="term" value="C:nucleus"/>
    <property type="evidence" value="ECO:0007669"/>
    <property type="project" value="UniProtKB-SubCell"/>
</dbReference>
<feature type="region of interest" description="Disordered" evidence="5">
    <location>
        <begin position="64"/>
        <end position="103"/>
    </location>
</feature>
<gene>
    <name evidence="7" type="ORF">K491DRAFT_325325</name>
</gene>
<keyword evidence="8" id="KW-1185">Reference proteome</keyword>
<dbReference type="PANTHER" id="PTHR46910:SF3">
    <property type="entry name" value="HALOTOLERANCE PROTEIN 9-RELATED"/>
    <property type="match status" value="1"/>
</dbReference>
<dbReference type="InterPro" id="IPR050987">
    <property type="entry name" value="AtrR-like"/>
</dbReference>
<dbReference type="PROSITE" id="PS50048">
    <property type="entry name" value="ZN2_CY6_FUNGAL_2"/>
    <property type="match status" value="1"/>
</dbReference>
<protein>
    <recommendedName>
        <fullName evidence="6">Zn(2)-C6 fungal-type domain-containing protein</fullName>
    </recommendedName>
</protein>
<dbReference type="OrthoDB" id="39175at2759"/>
<dbReference type="CDD" id="cd12148">
    <property type="entry name" value="fungal_TF_MHR"/>
    <property type="match status" value="1"/>
</dbReference>
<dbReference type="Pfam" id="PF00172">
    <property type="entry name" value="Zn_clus"/>
    <property type="match status" value="1"/>
</dbReference>
<dbReference type="AlphaFoldDB" id="A0A6A6TF14"/>
<reference evidence="7" key="1">
    <citation type="journal article" date="2020" name="Stud. Mycol.">
        <title>101 Dothideomycetes genomes: a test case for predicting lifestyles and emergence of pathogens.</title>
        <authorList>
            <person name="Haridas S."/>
            <person name="Albert R."/>
            <person name="Binder M."/>
            <person name="Bloem J."/>
            <person name="Labutti K."/>
            <person name="Salamov A."/>
            <person name="Andreopoulos B."/>
            <person name="Baker S."/>
            <person name="Barry K."/>
            <person name="Bills G."/>
            <person name="Bluhm B."/>
            <person name="Cannon C."/>
            <person name="Castanera R."/>
            <person name="Culley D."/>
            <person name="Daum C."/>
            <person name="Ezra D."/>
            <person name="Gonzalez J."/>
            <person name="Henrissat B."/>
            <person name="Kuo A."/>
            <person name="Liang C."/>
            <person name="Lipzen A."/>
            <person name="Lutzoni F."/>
            <person name="Magnuson J."/>
            <person name="Mondo S."/>
            <person name="Nolan M."/>
            <person name="Ohm R."/>
            <person name="Pangilinan J."/>
            <person name="Park H.-J."/>
            <person name="Ramirez L."/>
            <person name="Alfaro M."/>
            <person name="Sun H."/>
            <person name="Tritt A."/>
            <person name="Yoshinaga Y."/>
            <person name="Zwiers L.-H."/>
            <person name="Turgeon B."/>
            <person name="Goodwin S."/>
            <person name="Spatafora J."/>
            <person name="Crous P."/>
            <person name="Grigoriev I."/>
        </authorList>
    </citation>
    <scope>NUCLEOTIDE SEQUENCE</scope>
    <source>
        <strain evidence="7">CBS 122681</strain>
    </source>
</reference>
<feature type="domain" description="Zn(2)-C6 fungal-type" evidence="6">
    <location>
        <begin position="4"/>
        <end position="34"/>
    </location>
</feature>
<dbReference type="InterPro" id="IPR036864">
    <property type="entry name" value="Zn2-C6_fun-type_DNA-bd_sf"/>
</dbReference>
<sequence>MKLACLRCRNHKIKCNKGEPVCHQCITAKADCTYVGRKKRPRLAQQKLQVRQLSRRLEYVEKHLQQEENASTPSPLENPASSESETPSYVSPKGDAPPENGRDSWIYRLASDARQNFEKVHAHGMNVPSDTPDTSTVNSAMSSLNEALEDLGKLRIRSHENVLKGRGFELSPAMASECMKTFCEMIDSMVIPEVFTKYIDLDLLNALPHITHSPFITIDPAIRVSYYAALYYGLHRLNGPEDGLAQAAYYKCLEAVPTWLNSATGSDMDGYTAALLTWTAITNFDYQLSWKFHCKACQWLKQAGIDHLDKLHAATLEEENTRQGLRYLYWHVVQTDLLFRLFYGKPPAIKWVPHKVQVPSLFSPQNMQPKASQSILFIVWIRHIVQTAELFQFIEDHPGETQQQEVFDEVDSYCARLEAMIIEWNTDSLMRSAKKSENKSLAFLYGDHVTAVYASIVGMKRLTRRKDNRQPLVDATTLRAARKVIEIILFFNTPGDTGPPTMEEIYFLAIQSSFVAFFSFCAIFSLYEFILACSDPEACENDLQSLEHIGAIMKSTSDTRAEFVPIYNTVKALNKVSRSLQDDRRRAQRSLSQATGSVDHPSAISLSATPLSEAEAQQQAPQQAASAVLADPFRPFSPPLDFSNPGFPSLPDFQISGPGEVQPLDFVRALESGFMERNWHEGWWDMDGDINVGLGA</sequence>
<evidence type="ECO:0000256" key="2">
    <source>
        <dbReference type="ARBA" id="ARBA00022723"/>
    </source>
</evidence>
<organism evidence="7 8">
    <name type="scientific">Lophiostoma macrostomum CBS 122681</name>
    <dbReference type="NCBI Taxonomy" id="1314788"/>
    <lineage>
        <taxon>Eukaryota</taxon>
        <taxon>Fungi</taxon>
        <taxon>Dikarya</taxon>
        <taxon>Ascomycota</taxon>
        <taxon>Pezizomycotina</taxon>
        <taxon>Dothideomycetes</taxon>
        <taxon>Pleosporomycetidae</taxon>
        <taxon>Pleosporales</taxon>
        <taxon>Lophiostomataceae</taxon>
        <taxon>Lophiostoma</taxon>
    </lineage>
</organism>
<name>A0A6A6TF14_9PLEO</name>
<comment type="subcellular location">
    <subcellularLocation>
        <location evidence="1">Nucleus</location>
    </subcellularLocation>
</comment>
<dbReference type="SMART" id="SM00066">
    <property type="entry name" value="GAL4"/>
    <property type="match status" value="1"/>
</dbReference>
<evidence type="ECO:0000256" key="5">
    <source>
        <dbReference type="SAM" id="MobiDB-lite"/>
    </source>
</evidence>
<dbReference type="SUPFAM" id="SSF57701">
    <property type="entry name" value="Zn2/Cys6 DNA-binding domain"/>
    <property type="match status" value="1"/>
</dbReference>
<keyword evidence="4" id="KW-0539">Nucleus</keyword>
<evidence type="ECO:0000313" key="8">
    <source>
        <dbReference type="Proteomes" id="UP000799324"/>
    </source>
</evidence>
<proteinExistence type="predicted"/>
<dbReference type="Gene3D" id="4.10.240.10">
    <property type="entry name" value="Zn(2)-C6 fungal-type DNA-binding domain"/>
    <property type="match status" value="1"/>
</dbReference>
<evidence type="ECO:0000259" key="6">
    <source>
        <dbReference type="PROSITE" id="PS50048"/>
    </source>
</evidence>
<keyword evidence="3" id="KW-0238">DNA-binding</keyword>
<dbReference type="PROSITE" id="PS00463">
    <property type="entry name" value="ZN2_CY6_FUNGAL_1"/>
    <property type="match status" value="1"/>
</dbReference>
<evidence type="ECO:0000256" key="4">
    <source>
        <dbReference type="ARBA" id="ARBA00023242"/>
    </source>
</evidence>
<evidence type="ECO:0000313" key="7">
    <source>
        <dbReference type="EMBL" id="KAF2657578.1"/>
    </source>
</evidence>
<dbReference type="GO" id="GO:0000981">
    <property type="term" value="F:DNA-binding transcription factor activity, RNA polymerase II-specific"/>
    <property type="evidence" value="ECO:0007669"/>
    <property type="project" value="InterPro"/>
</dbReference>
<dbReference type="GO" id="GO:0003677">
    <property type="term" value="F:DNA binding"/>
    <property type="evidence" value="ECO:0007669"/>
    <property type="project" value="UniProtKB-KW"/>
</dbReference>
<evidence type="ECO:0000256" key="1">
    <source>
        <dbReference type="ARBA" id="ARBA00004123"/>
    </source>
</evidence>
<dbReference type="EMBL" id="MU004324">
    <property type="protein sequence ID" value="KAF2657578.1"/>
    <property type="molecule type" value="Genomic_DNA"/>
</dbReference>
<keyword evidence="2" id="KW-0479">Metal-binding</keyword>
<dbReference type="Proteomes" id="UP000799324">
    <property type="component" value="Unassembled WGS sequence"/>
</dbReference>
<dbReference type="InterPro" id="IPR001138">
    <property type="entry name" value="Zn2Cys6_DnaBD"/>
</dbReference>
<accession>A0A6A6TF14</accession>
<feature type="compositionally biased region" description="Polar residues" evidence="5">
    <location>
        <begin position="67"/>
        <end position="89"/>
    </location>
</feature>
<dbReference type="GO" id="GO:0008270">
    <property type="term" value="F:zinc ion binding"/>
    <property type="evidence" value="ECO:0007669"/>
    <property type="project" value="InterPro"/>
</dbReference>
<evidence type="ECO:0000256" key="3">
    <source>
        <dbReference type="ARBA" id="ARBA00023125"/>
    </source>
</evidence>